<organism evidence="2 3">
    <name type="scientific">Uabimicrobium amorphum</name>
    <dbReference type="NCBI Taxonomy" id="2596890"/>
    <lineage>
        <taxon>Bacteria</taxon>
        <taxon>Pseudomonadati</taxon>
        <taxon>Planctomycetota</taxon>
        <taxon>Candidatus Uabimicrobiia</taxon>
        <taxon>Candidatus Uabimicrobiales</taxon>
        <taxon>Candidatus Uabimicrobiaceae</taxon>
        <taxon>Candidatus Uabimicrobium</taxon>
    </lineage>
</organism>
<evidence type="ECO:0000313" key="2">
    <source>
        <dbReference type="EMBL" id="BBM85560.1"/>
    </source>
</evidence>
<keyword evidence="3" id="KW-1185">Reference proteome</keyword>
<evidence type="ECO:0000313" key="3">
    <source>
        <dbReference type="Proteomes" id="UP000326354"/>
    </source>
</evidence>
<evidence type="ECO:0000256" key="1">
    <source>
        <dbReference type="SAM" id="Phobius"/>
    </source>
</evidence>
<keyword evidence="1" id="KW-0812">Transmembrane</keyword>
<dbReference type="InterPro" id="IPR027304">
    <property type="entry name" value="Trigger_fact/SurA_dom_sf"/>
</dbReference>
<name>A0A5S9IQZ9_UABAM</name>
<dbReference type="Gene3D" id="1.10.4030.10">
    <property type="entry name" value="Porin chaperone SurA, peptide-binding domain"/>
    <property type="match status" value="1"/>
</dbReference>
<keyword evidence="1" id="KW-1133">Transmembrane helix</keyword>
<evidence type="ECO:0008006" key="4">
    <source>
        <dbReference type="Google" id="ProtNLM"/>
    </source>
</evidence>
<dbReference type="SUPFAM" id="SSF109998">
    <property type="entry name" value="Triger factor/SurA peptide-binding domain-like"/>
    <property type="match status" value="1"/>
</dbReference>
<gene>
    <name evidence="2" type="ORF">UABAM_03930</name>
</gene>
<dbReference type="AlphaFoldDB" id="A0A5S9IQZ9"/>
<keyword evidence="1" id="KW-0472">Membrane</keyword>
<dbReference type="Proteomes" id="UP000326354">
    <property type="component" value="Chromosome"/>
</dbReference>
<dbReference type="RefSeq" id="WP_151969656.1">
    <property type="nucleotide sequence ID" value="NZ_AP019860.1"/>
</dbReference>
<sequence>MNTPQLQLPQHPNAKQRKQNTRWAFVIVIILQLATITVLLLRPKQQATNTSYLQKTAIKLEEMNLRSAAVEVWLQYIATGVDDNKRAALYLRVARLLQNDGKHKDAAKYFVFSQRLEKNEETKRQIAEYLSDSLSEMKRFSAMEDIVKEQVEFGYKKKAKEVLAQIGQREIYADDVQKIITRQIATKTNLMRLAFPQMAQNTQLMEGMSKQYETAEGKKAALEEYLFHEVLWRKAVEDGLHNESVHQKSVKNIAKRLLVNEVLQREVNRQIVVLPEEINAYYQQNAAQFVSPAFAKVTIKNFSNEEQAKEAILSEEEKEKAITITPETSRVDDIGDISSIVGEIFSEASSAKTIYTLNEKFVRVWIHEMEKQKQQSLEDVREQIQRQVYQKKYQMIMQQFMQQLYKKYNAEMFSKDEQQPQEKKVEEKEAK</sequence>
<reference evidence="2 3" key="1">
    <citation type="submission" date="2019-08" db="EMBL/GenBank/DDBJ databases">
        <title>Complete genome sequence of Candidatus Uab amorphum.</title>
        <authorList>
            <person name="Shiratori T."/>
            <person name="Suzuki S."/>
            <person name="Kakizawa Y."/>
            <person name="Ishida K."/>
        </authorList>
    </citation>
    <scope>NUCLEOTIDE SEQUENCE [LARGE SCALE GENOMIC DNA]</scope>
    <source>
        <strain evidence="2 3">SRT547</strain>
    </source>
</reference>
<protein>
    <recommendedName>
        <fullName evidence="4">PpiC domain-containing protein</fullName>
    </recommendedName>
</protein>
<dbReference type="KEGG" id="uam:UABAM_03930"/>
<dbReference type="EMBL" id="AP019860">
    <property type="protein sequence ID" value="BBM85560.1"/>
    <property type="molecule type" value="Genomic_DNA"/>
</dbReference>
<accession>A0A5S9IQZ9</accession>
<proteinExistence type="predicted"/>
<feature type="transmembrane region" description="Helical" evidence="1">
    <location>
        <begin position="21"/>
        <end position="41"/>
    </location>
</feature>